<comment type="caution">
    <text evidence="2">The sequence shown here is derived from an EMBL/GenBank/DDBJ whole genome shotgun (WGS) entry which is preliminary data.</text>
</comment>
<dbReference type="Proteomes" id="UP000054937">
    <property type="component" value="Unassembled WGS sequence"/>
</dbReference>
<gene>
    <name evidence="2" type="ORF">PPERSA_12213</name>
</gene>
<organism evidence="2 3">
    <name type="scientific">Pseudocohnilembus persalinus</name>
    <name type="common">Ciliate</name>
    <dbReference type="NCBI Taxonomy" id="266149"/>
    <lineage>
        <taxon>Eukaryota</taxon>
        <taxon>Sar</taxon>
        <taxon>Alveolata</taxon>
        <taxon>Ciliophora</taxon>
        <taxon>Intramacronucleata</taxon>
        <taxon>Oligohymenophorea</taxon>
        <taxon>Scuticociliatia</taxon>
        <taxon>Philasterida</taxon>
        <taxon>Pseudocohnilembidae</taxon>
        <taxon>Pseudocohnilembus</taxon>
    </lineage>
</organism>
<feature type="region of interest" description="Disordered" evidence="1">
    <location>
        <begin position="1"/>
        <end position="30"/>
    </location>
</feature>
<evidence type="ECO:0000256" key="1">
    <source>
        <dbReference type="SAM" id="MobiDB-lite"/>
    </source>
</evidence>
<proteinExistence type="predicted"/>
<accession>A0A0V0R8R6</accession>
<sequence length="348" mass="41273">MQKQNKNRRLERLVEQSNFNSQNPTRMEQETSCEEQESIQKYHFNVKNANYQNQRGQRNEQKTEVLIPQIITILESSKNLNDIKRGNFCENRKKNELQNKIDTELKEVNISNKNQATTIGENFRNSGLNISKKMKKSHQKFQLDLNLEYQQEATTASSEKVVSLTQNEIKDLQREDVDKNFQQKQKFSQNIFYPEPEFRIQKQNPKDYIHFEYLVYCQRSQYDHVACFMNDMQGLWIFDIQDSTNVQKISFENYVKYSSLVLSMSYRKIYYNDKFMSKDDFHFSCATFLFQNYGAQFKIGLSQLLRRNSTVVNQKTYFCSSFLAKMFKQQGLLPPDKSASSDQCFKFG</sequence>
<protein>
    <submittedName>
        <fullName evidence="2">Uncharacterized protein</fullName>
    </submittedName>
</protein>
<feature type="compositionally biased region" description="Polar residues" evidence="1">
    <location>
        <begin position="15"/>
        <end position="26"/>
    </location>
</feature>
<keyword evidence="3" id="KW-1185">Reference proteome</keyword>
<dbReference type="InParanoid" id="A0A0V0R8R6"/>
<dbReference type="AlphaFoldDB" id="A0A0V0R8R6"/>
<evidence type="ECO:0000313" key="3">
    <source>
        <dbReference type="Proteomes" id="UP000054937"/>
    </source>
</evidence>
<evidence type="ECO:0000313" key="2">
    <source>
        <dbReference type="EMBL" id="KRX10862.1"/>
    </source>
</evidence>
<name>A0A0V0R8R6_PSEPJ</name>
<dbReference type="Gene3D" id="3.90.1720.10">
    <property type="entry name" value="endopeptidase domain like (from Nostoc punctiforme)"/>
    <property type="match status" value="1"/>
</dbReference>
<dbReference type="EMBL" id="LDAU01000018">
    <property type="protein sequence ID" value="KRX10862.1"/>
    <property type="molecule type" value="Genomic_DNA"/>
</dbReference>
<reference evidence="2 3" key="1">
    <citation type="journal article" date="2015" name="Sci. Rep.">
        <title>Genome of the facultative scuticociliatosis pathogen Pseudocohnilembus persalinus provides insight into its virulence through horizontal gene transfer.</title>
        <authorList>
            <person name="Xiong J."/>
            <person name="Wang G."/>
            <person name="Cheng J."/>
            <person name="Tian M."/>
            <person name="Pan X."/>
            <person name="Warren A."/>
            <person name="Jiang C."/>
            <person name="Yuan D."/>
            <person name="Miao W."/>
        </authorList>
    </citation>
    <scope>NUCLEOTIDE SEQUENCE [LARGE SCALE GENOMIC DNA]</scope>
    <source>
        <strain evidence="2">36N120E</strain>
    </source>
</reference>